<gene>
    <name evidence="3" type="ORF">MW290_29340</name>
</gene>
<name>A0ABY4S9I8_AQUTE</name>
<dbReference type="GO" id="GO:0008233">
    <property type="term" value="F:peptidase activity"/>
    <property type="evidence" value="ECO:0007669"/>
    <property type="project" value="UniProtKB-KW"/>
</dbReference>
<dbReference type="InterPro" id="IPR001940">
    <property type="entry name" value="Peptidase_S1C"/>
</dbReference>
<keyword evidence="3" id="KW-0645">Protease</keyword>
<feature type="region of interest" description="Disordered" evidence="1">
    <location>
        <begin position="29"/>
        <end position="60"/>
    </location>
</feature>
<accession>A0ABY4S9I8</accession>
<dbReference type="Pfam" id="PF13365">
    <property type="entry name" value="Trypsin_2"/>
    <property type="match status" value="1"/>
</dbReference>
<sequence>MHVIQRAALAAALTALALVAGAQPGPNAAPPLNAPSSAPPIAPPTAPAASAVAPPSAGGQRVYDSARQRLVQVRTLLRQQDSQASVGSGFLVSDQGHFITNYHVVSTMALEPQRYRLVYSTDDGQRGVLQLLAVDVVNDLALLKAADPAPLAARGVMPFRPADQPLGRGERIFSLGNPLDVGFAVVEGAFNGMVERSFVPTIFFGGSLSSGMSGGPAVDDRGRVIGINVASRRDGEQVSFLVPAAPARALFEAHRNDAPVTQPMQGEIARQLLAHQQKLTDAFIALPWRQAGHARYAIPVPQEDFMRCWGGSTPPGSRGLEFERSDCAMDSRIYIDGSLQTGHFSVRHEAYDGRSLGALRFAERYSSSFQNEGFGQKTRQLTAPACRESEVKQAPDALPLRSVLCLRAYRKLPGLYDMSVLAATLDGRTVGAQGRFDAHGVSWDNALRLADHYLKGFAWQPNQPASR</sequence>
<reference evidence="3" key="1">
    <citation type="submission" date="2022-05" db="EMBL/GenBank/DDBJ databases">
        <title>An RpoN-dependent PEP-CTERM gene is involved in floc formation of an Aquincola tertiaricarbonis strain.</title>
        <authorList>
            <person name="Qiu D."/>
            <person name="Xia M."/>
        </authorList>
    </citation>
    <scope>NUCLEOTIDE SEQUENCE</scope>
    <source>
        <strain evidence="3">RN12</strain>
    </source>
</reference>
<evidence type="ECO:0000313" key="4">
    <source>
        <dbReference type="Proteomes" id="UP001056201"/>
    </source>
</evidence>
<dbReference type="PANTHER" id="PTHR43019:SF23">
    <property type="entry name" value="PROTEASE DO-LIKE 5, CHLOROPLASTIC"/>
    <property type="match status" value="1"/>
</dbReference>
<dbReference type="Proteomes" id="UP001056201">
    <property type="component" value="Chromosome 2"/>
</dbReference>
<feature type="compositionally biased region" description="Low complexity" evidence="1">
    <location>
        <begin position="47"/>
        <end position="59"/>
    </location>
</feature>
<dbReference type="GO" id="GO:0006508">
    <property type="term" value="P:proteolysis"/>
    <property type="evidence" value="ECO:0007669"/>
    <property type="project" value="UniProtKB-KW"/>
</dbReference>
<dbReference type="PANTHER" id="PTHR43019">
    <property type="entry name" value="SERINE ENDOPROTEASE DEGS"/>
    <property type="match status" value="1"/>
</dbReference>
<keyword evidence="4" id="KW-1185">Reference proteome</keyword>
<protein>
    <submittedName>
        <fullName evidence="3">Serine protease</fullName>
    </submittedName>
</protein>
<evidence type="ECO:0000313" key="3">
    <source>
        <dbReference type="EMBL" id="URI09658.1"/>
    </source>
</evidence>
<dbReference type="Gene3D" id="2.40.10.10">
    <property type="entry name" value="Trypsin-like serine proteases"/>
    <property type="match status" value="2"/>
</dbReference>
<proteinExistence type="predicted"/>
<organism evidence="3 4">
    <name type="scientific">Aquincola tertiaricarbonis</name>
    <dbReference type="NCBI Taxonomy" id="391953"/>
    <lineage>
        <taxon>Bacteria</taxon>
        <taxon>Pseudomonadati</taxon>
        <taxon>Pseudomonadota</taxon>
        <taxon>Betaproteobacteria</taxon>
        <taxon>Burkholderiales</taxon>
        <taxon>Sphaerotilaceae</taxon>
        <taxon>Aquincola</taxon>
    </lineage>
</organism>
<feature type="chain" id="PRO_5045385914" evidence="2">
    <location>
        <begin position="23"/>
        <end position="467"/>
    </location>
</feature>
<feature type="signal peptide" evidence="2">
    <location>
        <begin position="1"/>
        <end position="22"/>
    </location>
</feature>
<dbReference type="InterPro" id="IPR009003">
    <property type="entry name" value="Peptidase_S1_PA"/>
</dbReference>
<evidence type="ECO:0000256" key="2">
    <source>
        <dbReference type="SAM" id="SignalP"/>
    </source>
</evidence>
<dbReference type="PRINTS" id="PR00834">
    <property type="entry name" value="PROTEASES2C"/>
</dbReference>
<dbReference type="RefSeq" id="WP_250197881.1">
    <property type="nucleotide sequence ID" value="NZ_CP097636.1"/>
</dbReference>
<keyword evidence="3" id="KW-0378">Hydrolase</keyword>
<dbReference type="SUPFAM" id="SSF50494">
    <property type="entry name" value="Trypsin-like serine proteases"/>
    <property type="match status" value="1"/>
</dbReference>
<keyword evidence="2" id="KW-0732">Signal</keyword>
<feature type="compositionally biased region" description="Pro residues" evidence="1">
    <location>
        <begin position="29"/>
        <end position="46"/>
    </location>
</feature>
<dbReference type="InterPro" id="IPR043504">
    <property type="entry name" value="Peptidase_S1_PA_chymotrypsin"/>
</dbReference>
<dbReference type="EMBL" id="CP097636">
    <property type="protein sequence ID" value="URI09658.1"/>
    <property type="molecule type" value="Genomic_DNA"/>
</dbReference>
<evidence type="ECO:0000256" key="1">
    <source>
        <dbReference type="SAM" id="MobiDB-lite"/>
    </source>
</evidence>